<dbReference type="AlphaFoldDB" id="A0A6B0U7G7"/>
<name>A0A6B0U7G7_IXORI</name>
<reference evidence="2" key="1">
    <citation type="submission" date="2019-12" db="EMBL/GenBank/DDBJ databases">
        <title>An insight into the sialome of adult female Ixodes ricinus ticks feeding for 6 days.</title>
        <authorList>
            <person name="Perner J."/>
            <person name="Ribeiro J.M.C."/>
        </authorList>
    </citation>
    <scope>NUCLEOTIDE SEQUENCE</scope>
    <source>
        <strain evidence="2">Semi-engorged</strain>
        <tissue evidence="2">Salivary glands</tissue>
    </source>
</reference>
<dbReference type="EMBL" id="GIFC01002402">
    <property type="protein sequence ID" value="MXU84485.1"/>
    <property type="molecule type" value="Transcribed_RNA"/>
</dbReference>
<feature type="signal peptide" evidence="1">
    <location>
        <begin position="1"/>
        <end position="19"/>
    </location>
</feature>
<protein>
    <submittedName>
        <fullName evidence="2">Putative secreted protein</fullName>
    </submittedName>
</protein>
<sequence length="81" mass="9200">MNKTLLCFILRCTAMHATSYTSQSIVCNLSRGFALPVSHRPSGRTRDALRALNWLRWLLDSFGVLGKVKQSRDINCFEGRL</sequence>
<evidence type="ECO:0000313" key="2">
    <source>
        <dbReference type="EMBL" id="MXU84485.1"/>
    </source>
</evidence>
<keyword evidence="1" id="KW-0732">Signal</keyword>
<accession>A0A6B0U7G7</accession>
<organism evidence="2">
    <name type="scientific">Ixodes ricinus</name>
    <name type="common">Common tick</name>
    <name type="synonym">Acarus ricinus</name>
    <dbReference type="NCBI Taxonomy" id="34613"/>
    <lineage>
        <taxon>Eukaryota</taxon>
        <taxon>Metazoa</taxon>
        <taxon>Ecdysozoa</taxon>
        <taxon>Arthropoda</taxon>
        <taxon>Chelicerata</taxon>
        <taxon>Arachnida</taxon>
        <taxon>Acari</taxon>
        <taxon>Parasitiformes</taxon>
        <taxon>Ixodida</taxon>
        <taxon>Ixodoidea</taxon>
        <taxon>Ixodidae</taxon>
        <taxon>Ixodinae</taxon>
        <taxon>Ixodes</taxon>
    </lineage>
</organism>
<evidence type="ECO:0000256" key="1">
    <source>
        <dbReference type="SAM" id="SignalP"/>
    </source>
</evidence>
<proteinExistence type="predicted"/>
<feature type="chain" id="PRO_5025407797" evidence="1">
    <location>
        <begin position="20"/>
        <end position="81"/>
    </location>
</feature>